<organism evidence="2 3">
    <name type="scientific">Streptomyces fildesensis</name>
    <dbReference type="NCBI Taxonomy" id="375757"/>
    <lineage>
        <taxon>Bacteria</taxon>
        <taxon>Bacillati</taxon>
        <taxon>Actinomycetota</taxon>
        <taxon>Actinomycetes</taxon>
        <taxon>Kitasatosporales</taxon>
        <taxon>Streptomycetaceae</taxon>
        <taxon>Streptomyces</taxon>
    </lineage>
</organism>
<dbReference type="RefSeq" id="WP_399658148.1">
    <property type="nucleotide sequence ID" value="NZ_JBITYG010000019.1"/>
</dbReference>
<protein>
    <submittedName>
        <fullName evidence="2">Uncharacterized protein</fullName>
    </submittedName>
</protein>
<proteinExistence type="predicted"/>
<evidence type="ECO:0000313" key="3">
    <source>
        <dbReference type="Proteomes" id="UP001614394"/>
    </source>
</evidence>
<evidence type="ECO:0000256" key="1">
    <source>
        <dbReference type="SAM" id="MobiDB-lite"/>
    </source>
</evidence>
<comment type="caution">
    <text evidence="2">The sequence shown here is derived from an EMBL/GenBank/DDBJ whole genome shotgun (WGS) entry which is preliminary data.</text>
</comment>
<gene>
    <name evidence="2" type="ORF">ACIGXA_39255</name>
</gene>
<keyword evidence="3" id="KW-1185">Reference proteome</keyword>
<name>A0ABW8CJC9_9ACTN</name>
<accession>A0ABW8CJC9</accession>
<dbReference type="EMBL" id="JBITYG010000019">
    <property type="protein sequence ID" value="MFI9106552.1"/>
    <property type="molecule type" value="Genomic_DNA"/>
</dbReference>
<reference evidence="2 3" key="1">
    <citation type="submission" date="2024-10" db="EMBL/GenBank/DDBJ databases">
        <title>The Natural Products Discovery Center: Release of the First 8490 Sequenced Strains for Exploring Actinobacteria Biosynthetic Diversity.</title>
        <authorList>
            <person name="Kalkreuter E."/>
            <person name="Kautsar S.A."/>
            <person name="Yang D."/>
            <person name="Bader C.D."/>
            <person name="Teijaro C.N."/>
            <person name="Fluegel L."/>
            <person name="Davis C.M."/>
            <person name="Simpson J.R."/>
            <person name="Lauterbach L."/>
            <person name="Steele A.D."/>
            <person name="Gui C."/>
            <person name="Meng S."/>
            <person name="Li G."/>
            <person name="Viehrig K."/>
            <person name="Ye F."/>
            <person name="Su P."/>
            <person name="Kiefer A.F."/>
            <person name="Nichols A."/>
            <person name="Cepeda A.J."/>
            <person name="Yan W."/>
            <person name="Fan B."/>
            <person name="Jiang Y."/>
            <person name="Adhikari A."/>
            <person name="Zheng C.-J."/>
            <person name="Schuster L."/>
            <person name="Cowan T.M."/>
            <person name="Smanski M.J."/>
            <person name="Chevrette M.G."/>
            <person name="De Carvalho L.P.S."/>
            <person name="Shen B."/>
        </authorList>
    </citation>
    <scope>NUCLEOTIDE SEQUENCE [LARGE SCALE GENOMIC DNA]</scope>
    <source>
        <strain evidence="2 3">NPDC053399</strain>
    </source>
</reference>
<feature type="region of interest" description="Disordered" evidence="1">
    <location>
        <begin position="34"/>
        <end position="59"/>
    </location>
</feature>
<evidence type="ECO:0000313" key="2">
    <source>
        <dbReference type="EMBL" id="MFI9106552.1"/>
    </source>
</evidence>
<sequence length="59" mass="6491">MQVLIHDEEDDCFGLWMIHDGALVEVPLPRTQRFHPPAPATEEFAPGSGIRGGRIPVSP</sequence>
<dbReference type="Proteomes" id="UP001614394">
    <property type="component" value="Unassembled WGS sequence"/>
</dbReference>